<feature type="domain" description="D-glutamate N-acetyltransferase-like N-terminal" evidence="2">
    <location>
        <begin position="42"/>
        <end position="124"/>
    </location>
</feature>
<dbReference type="Gene3D" id="3.40.50.300">
    <property type="entry name" value="P-loop containing nucleotide triphosphate hydrolases"/>
    <property type="match status" value="1"/>
</dbReference>
<reference evidence="3 4" key="1">
    <citation type="journal article" date="2016" name="Front. Microbiol.">
        <title>Comparative Genomic Analysis Reveals a Diverse Repertoire of Genes Involved in Prokaryote-Eukaryote Interactions within the Pseudovibrio Genus.</title>
        <authorList>
            <person name="Romano S."/>
            <person name="Fernandez-Guerra A."/>
            <person name="Reen F.J."/>
            <person name="Glockner F.O."/>
            <person name="Crowley S.P."/>
            <person name="O'Sullivan O."/>
            <person name="Cotter P.D."/>
            <person name="Adams C."/>
            <person name="Dobson A.D."/>
            <person name="O'Gara F."/>
        </authorList>
    </citation>
    <scope>NUCLEOTIDE SEQUENCE [LARGE SCALE GENOMIC DNA]</scope>
    <source>
        <strain evidence="3 4">Ad2</strain>
    </source>
</reference>
<dbReference type="SUPFAM" id="SSF52540">
    <property type="entry name" value="P-loop containing nucleoside triphosphate hydrolases"/>
    <property type="match status" value="1"/>
</dbReference>
<dbReference type="RefSeq" id="WP_074882101.1">
    <property type="nucleotide sequence ID" value="NZ_FOFM01000005.1"/>
</dbReference>
<proteinExistence type="predicted"/>
<dbReference type="PANTHER" id="PTHR40690">
    <property type="entry name" value="GLL3100 PROTEIN"/>
    <property type="match status" value="1"/>
</dbReference>
<comment type="caution">
    <text evidence="3">The sequence shown here is derived from an EMBL/GenBank/DDBJ whole genome shotgun (WGS) entry which is preliminary data.</text>
</comment>
<sequence length="337" mass="36023">MTLSKPYLLFLGDAKDELAAKTAHGIADWRADWCVGQLSLPGCKAHTNLPEMTPVEAAKAGAKTMVIGCVNAGGVLPEIWIEPIVTALNAGLDVATGLHIRLSSIPQVKDAAAKNNCKLHDLRFPELSLPTGSGSKRLGKRLLTVGTDCSVGKKYSALALQKEFTQRNISADFCATGQTGILIAERGIAIDAIVSDFISGAAEHLSPANKDNHWDIIEGQGSLLHPSYAGVCLGLLHGSQPDVFVICHEPTRATMRGVLTPIPSIKEIIDLTMRLGRITNPNIQCGGLAINTMMLSENHAKNLIEELAEEHKLPATDPVRFGAAQIIDHICQELKLA</sequence>
<dbReference type="Proteomes" id="UP000076577">
    <property type="component" value="Unassembled WGS sequence"/>
</dbReference>
<feature type="domain" description="D-glutamate N-acetyltransferase-like C-terminal" evidence="1">
    <location>
        <begin position="133"/>
        <end position="326"/>
    </location>
</feature>
<dbReference type="Pfam" id="PF17396">
    <property type="entry name" value="DUF1611_N"/>
    <property type="match status" value="1"/>
</dbReference>
<dbReference type="OrthoDB" id="9778498at2"/>
<dbReference type="PIRSF" id="PIRSF026760">
    <property type="entry name" value="UCP026760"/>
    <property type="match status" value="1"/>
</dbReference>
<dbReference type="Pfam" id="PF07755">
    <property type="entry name" value="DUF1611"/>
    <property type="match status" value="1"/>
</dbReference>
<dbReference type="AlphaFoldDB" id="A0A166APJ7"/>
<dbReference type="STRING" id="989403.SAMN05421798_105301"/>
<dbReference type="InterPro" id="IPR035402">
    <property type="entry name" value="DgcN-like_N"/>
</dbReference>
<evidence type="ECO:0008006" key="5">
    <source>
        <dbReference type="Google" id="ProtNLM"/>
    </source>
</evidence>
<gene>
    <name evidence="3" type="ORF">PsAD2_00678</name>
</gene>
<evidence type="ECO:0000313" key="4">
    <source>
        <dbReference type="Proteomes" id="UP000076577"/>
    </source>
</evidence>
<dbReference type="EMBL" id="LMCB01000004">
    <property type="protein sequence ID" value="KZL21387.1"/>
    <property type="molecule type" value="Genomic_DNA"/>
</dbReference>
<name>A0A166APJ7_9HYPH</name>
<keyword evidence="4" id="KW-1185">Reference proteome</keyword>
<dbReference type="PATRIC" id="fig|989403.3.peg.722"/>
<accession>A0A166APJ7</accession>
<dbReference type="PANTHER" id="PTHR40690:SF1">
    <property type="entry name" value="DUF1611 DOMAIN-CONTAINING PROTEIN"/>
    <property type="match status" value="1"/>
</dbReference>
<evidence type="ECO:0000313" key="3">
    <source>
        <dbReference type="EMBL" id="KZL21387.1"/>
    </source>
</evidence>
<evidence type="ECO:0000259" key="2">
    <source>
        <dbReference type="Pfam" id="PF17396"/>
    </source>
</evidence>
<dbReference type="InterPro" id="IPR035086">
    <property type="entry name" value="DgcN-like_C"/>
</dbReference>
<dbReference type="Gene3D" id="3.40.50.720">
    <property type="entry name" value="NAD(P)-binding Rossmann-like Domain"/>
    <property type="match status" value="1"/>
</dbReference>
<evidence type="ECO:0000259" key="1">
    <source>
        <dbReference type="Pfam" id="PF07755"/>
    </source>
</evidence>
<dbReference type="NCBIfam" id="NF041892">
    <property type="entry name" value="DgcN"/>
    <property type="match status" value="1"/>
</dbReference>
<dbReference type="InterPro" id="IPR027417">
    <property type="entry name" value="P-loop_NTPase"/>
</dbReference>
<protein>
    <recommendedName>
        <fullName evidence="5">EBNA-1 nuclear protein</fullName>
    </recommendedName>
</protein>
<dbReference type="InterPro" id="IPR011669">
    <property type="entry name" value="DgcN-like"/>
</dbReference>
<organism evidence="3 4">
    <name type="scientific">Pseudovibrio axinellae</name>
    <dbReference type="NCBI Taxonomy" id="989403"/>
    <lineage>
        <taxon>Bacteria</taxon>
        <taxon>Pseudomonadati</taxon>
        <taxon>Pseudomonadota</taxon>
        <taxon>Alphaproteobacteria</taxon>
        <taxon>Hyphomicrobiales</taxon>
        <taxon>Stappiaceae</taxon>
        <taxon>Pseudovibrio</taxon>
    </lineage>
</organism>